<dbReference type="AlphaFoldDB" id="H1XXZ4"/>
<evidence type="ECO:0000313" key="8">
    <source>
        <dbReference type="Proteomes" id="UP000183868"/>
    </source>
</evidence>
<protein>
    <submittedName>
        <fullName evidence="6">CRISPR-associated protein Cas6</fullName>
    </submittedName>
    <submittedName>
        <fullName evidence="5">CRISPR-associated protein, Cas6 family</fullName>
    </submittedName>
</protein>
<dbReference type="EMBL" id="CP018099">
    <property type="protein sequence ID" value="APF20630.1"/>
    <property type="molecule type" value="Genomic_DNA"/>
</dbReference>
<evidence type="ECO:0000313" key="7">
    <source>
        <dbReference type="Proteomes" id="UP000004671"/>
    </source>
</evidence>
<dbReference type="PIRSF" id="PIRSF005054">
    <property type="entry name" value="PF1131"/>
    <property type="match status" value="1"/>
</dbReference>
<dbReference type="PANTHER" id="PTHR36984:SF1">
    <property type="entry name" value="CRISPR-ASSOCIATED ENDORIBONUCLEASE CAS6 1"/>
    <property type="match status" value="1"/>
</dbReference>
<feature type="domain" description="CRISPR associated protein Cas6 C-terminal" evidence="4">
    <location>
        <begin position="121"/>
        <end position="255"/>
    </location>
</feature>
<dbReference type="CDD" id="cd21140">
    <property type="entry name" value="Cas6_I-like"/>
    <property type="match status" value="1"/>
</dbReference>
<keyword evidence="3" id="KW-0051">Antiviral defense</keyword>
<dbReference type="NCBIfam" id="TIGR01877">
    <property type="entry name" value="cas_cas6"/>
    <property type="match status" value="1"/>
</dbReference>
<sequence>MRIKVTFKNPKRKTVLPINTNYYLVKLIKHLTYEYRRYLTSLLPGERANKDFDVYTFSQLIIPERKIEDFMIGILSPEFHWYISSPYYQFLGILAKEFRTQKKVKIYNTFFEVEAVRFVPVPEFSDSEVQFTCLSPMTVLKKEGNNGQTRKKYILPDQDDFYQALEKDLKYKYNVINKKQLDKIDFDLEFDQEYVRRKNNRITKVITLESESRAQEQVRCVLAPFKIKASPEVLQMIYDAGIGQMNSMGFGMVEIVKKNGHKKSNLRASH</sequence>
<dbReference type="GO" id="GO:0051607">
    <property type="term" value="P:defense response to virus"/>
    <property type="evidence" value="ECO:0007669"/>
    <property type="project" value="UniProtKB-KW"/>
</dbReference>
<evidence type="ECO:0000256" key="2">
    <source>
        <dbReference type="ARBA" id="ARBA00022884"/>
    </source>
</evidence>
<dbReference type="Gene3D" id="3.30.70.1900">
    <property type="match status" value="1"/>
</dbReference>
<evidence type="ECO:0000256" key="1">
    <source>
        <dbReference type="ARBA" id="ARBA00005937"/>
    </source>
</evidence>
<dbReference type="Gene3D" id="3.30.70.1890">
    <property type="match status" value="1"/>
</dbReference>
<evidence type="ECO:0000313" key="6">
    <source>
        <dbReference type="EMBL" id="EHO40869.1"/>
    </source>
</evidence>
<keyword evidence="7" id="KW-1185">Reference proteome</keyword>
<dbReference type="InterPro" id="IPR045747">
    <property type="entry name" value="CRISPR-assoc_prot_Cas6_N_sf"/>
</dbReference>
<dbReference type="Proteomes" id="UP000004671">
    <property type="component" value="Chromosome"/>
</dbReference>
<dbReference type="HOGENOM" id="CLU_089858_1_0_0"/>
<evidence type="ECO:0000313" key="5">
    <source>
        <dbReference type="EMBL" id="APF20630.1"/>
    </source>
</evidence>
<dbReference type="Pfam" id="PF01881">
    <property type="entry name" value="Cas_Cas6_C"/>
    <property type="match status" value="1"/>
</dbReference>
<dbReference type="GO" id="GO:0016788">
    <property type="term" value="F:hydrolase activity, acting on ester bonds"/>
    <property type="evidence" value="ECO:0007669"/>
    <property type="project" value="InterPro"/>
</dbReference>
<comment type="similarity">
    <text evidence="1">Belongs to the CRISPR-associated protein Cas6/Cse3/CasE family.</text>
</comment>
<accession>H1XXZ4</accession>
<dbReference type="STRING" id="880073.Cabys_3885"/>
<dbReference type="InParanoid" id="H1XXZ4"/>
<reference evidence="5 8" key="2">
    <citation type="submission" date="2016-11" db="EMBL/GenBank/DDBJ databases">
        <title>Genomic analysis of Caldithrix abyssi and proposal of a novel bacterial phylum Caldithrichaeota.</title>
        <authorList>
            <person name="Kublanov I."/>
            <person name="Sigalova O."/>
            <person name="Gavrilov S."/>
            <person name="Lebedinsky A."/>
            <person name="Ivanova N."/>
            <person name="Daum C."/>
            <person name="Reddy T."/>
            <person name="Klenk H.P."/>
            <person name="Goker M."/>
            <person name="Reva O."/>
            <person name="Miroshnichenko M."/>
            <person name="Kyprides N."/>
            <person name="Woyke T."/>
            <person name="Gelfand M."/>
        </authorList>
    </citation>
    <scope>NUCLEOTIDE SEQUENCE [LARGE SCALE GENOMIC DNA]</scope>
    <source>
        <strain evidence="5 8">LF13</strain>
    </source>
</reference>
<dbReference type="GO" id="GO:0003723">
    <property type="term" value="F:RNA binding"/>
    <property type="evidence" value="ECO:0007669"/>
    <property type="project" value="UniProtKB-KW"/>
</dbReference>
<proteinExistence type="inferred from homology"/>
<gene>
    <name evidence="5" type="primary">cas6</name>
    <name evidence="5" type="ORF">Cabys_3885</name>
    <name evidence="6" type="ORF">Calab_1243</name>
</gene>
<reference evidence="6 7" key="1">
    <citation type="submission" date="2011-09" db="EMBL/GenBank/DDBJ databases">
        <title>The permanent draft genome of Caldithrix abyssi DSM 13497.</title>
        <authorList>
            <consortium name="US DOE Joint Genome Institute (JGI-PGF)"/>
            <person name="Lucas S."/>
            <person name="Han J."/>
            <person name="Lapidus A."/>
            <person name="Bruce D."/>
            <person name="Goodwin L."/>
            <person name="Pitluck S."/>
            <person name="Peters L."/>
            <person name="Kyrpides N."/>
            <person name="Mavromatis K."/>
            <person name="Ivanova N."/>
            <person name="Mikhailova N."/>
            <person name="Chertkov O."/>
            <person name="Detter J.C."/>
            <person name="Tapia R."/>
            <person name="Han C."/>
            <person name="Land M."/>
            <person name="Hauser L."/>
            <person name="Markowitz V."/>
            <person name="Cheng J.-F."/>
            <person name="Hugenholtz P."/>
            <person name="Woyke T."/>
            <person name="Wu D."/>
            <person name="Spring S."/>
            <person name="Brambilla E."/>
            <person name="Klenk H.-P."/>
            <person name="Eisen J.A."/>
        </authorList>
    </citation>
    <scope>NUCLEOTIDE SEQUENCE [LARGE SCALE GENOMIC DNA]</scope>
    <source>
        <strain evidence="6 7">DSM 13497</strain>
    </source>
</reference>
<keyword evidence="2" id="KW-0694">RNA-binding</keyword>
<evidence type="ECO:0000259" key="4">
    <source>
        <dbReference type="Pfam" id="PF01881"/>
    </source>
</evidence>
<dbReference type="PaxDb" id="880073-Calab_1243"/>
<dbReference type="eggNOG" id="COG1583">
    <property type="taxonomic scope" value="Bacteria"/>
</dbReference>
<dbReference type="InterPro" id="IPR010156">
    <property type="entry name" value="CRISPR-assoc_prot_Cas6"/>
</dbReference>
<dbReference type="RefSeq" id="WP_006927932.1">
    <property type="nucleotide sequence ID" value="NZ_CM001402.1"/>
</dbReference>
<evidence type="ECO:0000256" key="3">
    <source>
        <dbReference type="ARBA" id="ARBA00023118"/>
    </source>
</evidence>
<dbReference type="Proteomes" id="UP000183868">
    <property type="component" value="Chromosome"/>
</dbReference>
<organism evidence="6 7">
    <name type="scientific">Caldithrix abyssi DSM 13497</name>
    <dbReference type="NCBI Taxonomy" id="880073"/>
    <lineage>
        <taxon>Bacteria</taxon>
        <taxon>Pseudomonadati</taxon>
        <taxon>Calditrichota</taxon>
        <taxon>Calditrichia</taxon>
        <taxon>Calditrichales</taxon>
        <taxon>Calditrichaceae</taxon>
        <taxon>Caldithrix</taxon>
    </lineage>
</organism>
<dbReference type="KEGG" id="caby:Cabys_3885"/>
<dbReference type="EMBL" id="CM001402">
    <property type="protein sequence ID" value="EHO40869.1"/>
    <property type="molecule type" value="Genomic_DNA"/>
</dbReference>
<dbReference type="InterPro" id="IPR049435">
    <property type="entry name" value="Cas_Cas6_C"/>
</dbReference>
<dbReference type="PANTHER" id="PTHR36984">
    <property type="entry name" value="CRISPR-ASSOCIATED ENDORIBONUCLEASE CAS6 1"/>
    <property type="match status" value="1"/>
</dbReference>
<name>H1XXZ4_CALAY</name>